<keyword evidence="10" id="KW-0547">Nucleotide-binding</keyword>
<dbReference type="GO" id="GO:0000166">
    <property type="term" value="F:nucleotide binding"/>
    <property type="evidence" value="ECO:0007669"/>
    <property type="project" value="UniProtKB-KW"/>
</dbReference>
<dbReference type="InterPro" id="IPR023602">
    <property type="entry name" value="Riboflavin_kinase_CTP-dep"/>
</dbReference>
<evidence type="ECO:0000256" key="8">
    <source>
        <dbReference type="ARBA" id="ARBA00022679"/>
    </source>
</evidence>
<dbReference type="InterPro" id="IPR039063">
    <property type="entry name" value="RibK_CTP-dep"/>
</dbReference>
<dbReference type="GO" id="GO:0009231">
    <property type="term" value="P:riboflavin biosynthetic process"/>
    <property type="evidence" value="ECO:0007669"/>
    <property type="project" value="InterPro"/>
</dbReference>
<dbReference type="InterPro" id="IPR023465">
    <property type="entry name" value="Riboflavin_kinase_dom_sf"/>
</dbReference>
<evidence type="ECO:0000313" key="18">
    <source>
        <dbReference type="EMBL" id="HEW52920.1"/>
    </source>
</evidence>
<dbReference type="PANTHER" id="PTHR40706:SF1">
    <property type="entry name" value="RIBOFLAVIN KINASE"/>
    <property type="match status" value="1"/>
</dbReference>
<evidence type="ECO:0000256" key="16">
    <source>
        <dbReference type="ARBA" id="ARBA00047857"/>
    </source>
</evidence>
<dbReference type="EMBL" id="DSGT01000006">
    <property type="protein sequence ID" value="HEW52920.1"/>
    <property type="molecule type" value="Genomic_DNA"/>
</dbReference>
<dbReference type="SUPFAM" id="SSF82114">
    <property type="entry name" value="Riboflavin kinase-like"/>
    <property type="match status" value="1"/>
</dbReference>
<dbReference type="Pfam" id="PF01982">
    <property type="entry name" value="CTP-dep_RFKase"/>
    <property type="match status" value="1"/>
</dbReference>
<comment type="catalytic activity">
    <reaction evidence="16">
        <text>riboflavin + CTP = CDP + FMN + H(+)</text>
        <dbReference type="Rhea" id="RHEA:25021"/>
        <dbReference type="ChEBI" id="CHEBI:15378"/>
        <dbReference type="ChEBI" id="CHEBI:37563"/>
        <dbReference type="ChEBI" id="CHEBI:57986"/>
        <dbReference type="ChEBI" id="CHEBI:58069"/>
        <dbReference type="ChEBI" id="CHEBI:58210"/>
        <dbReference type="EC" id="2.7.1.161"/>
    </reaction>
</comment>
<protein>
    <recommendedName>
        <fullName evidence="5">Riboflavin kinase</fullName>
        <ecNumber evidence="4">2.7.1.161</ecNumber>
    </recommendedName>
    <alternativeName>
        <fullName evidence="14">CTP-dependent riboflavin kinase</fullName>
    </alternativeName>
    <alternativeName>
        <fullName evidence="15">CTP:riboflavin 5'-phosphotransferase</fullName>
    </alternativeName>
    <alternativeName>
        <fullName evidence="13">Flavokinase</fullName>
    </alternativeName>
</protein>
<dbReference type="UniPathway" id="UPA00276">
    <property type="reaction ID" value="UER00929"/>
</dbReference>
<evidence type="ECO:0000256" key="2">
    <source>
        <dbReference type="ARBA" id="ARBA00005219"/>
    </source>
</evidence>
<evidence type="ECO:0000256" key="10">
    <source>
        <dbReference type="ARBA" id="ARBA00022741"/>
    </source>
</evidence>
<evidence type="ECO:0000256" key="4">
    <source>
        <dbReference type="ARBA" id="ARBA00011987"/>
    </source>
</evidence>
<dbReference type="AlphaFoldDB" id="A0A7C2VLD4"/>
<keyword evidence="11" id="KW-0418">Kinase</keyword>
<dbReference type="GO" id="GO:0046872">
    <property type="term" value="F:metal ion binding"/>
    <property type="evidence" value="ECO:0007669"/>
    <property type="project" value="UniProtKB-KW"/>
</dbReference>
<dbReference type="PANTHER" id="PTHR40706">
    <property type="entry name" value="RIBOFLAVIN KINASE"/>
    <property type="match status" value="1"/>
</dbReference>
<keyword evidence="9" id="KW-0479">Metal-binding</keyword>
<organism evidence="18">
    <name type="scientific">Ignisphaera aggregans</name>
    <dbReference type="NCBI Taxonomy" id="334771"/>
    <lineage>
        <taxon>Archaea</taxon>
        <taxon>Thermoproteota</taxon>
        <taxon>Thermoprotei</taxon>
        <taxon>Desulfurococcales</taxon>
        <taxon>Desulfurococcaceae</taxon>
        <taxon>Ignisphaera</taxon>
    </lineage>
</organism>
<evidence type="ECO:0000256" key="7">
    <source>
        <dbReference type="ARBA" id="ARBA00022643"/>
    </source>
</evidence>
<reference evidence="18" key="1">
    <citation type="journal article" date="2020" name="mSystems">
        <title>Genome- and Community-Level Interaction Insights into Carbon Utilization and Element Cycling Functions of Hydrothermarchaeota in Hydrothermal Sediment.</title>
        <authorList>
            <person name="Zhou Z."/>
            <person name="Liu Y."/>
            <person name="Xu W."/>
            <person name="Pan J."/>
            <person name="Luo Z.H."/>
            <person name="Li M."/>
        </authorList>
    </citation>
    <scope>NUCLEOTIDE SEQUENCE [LARGE SCALE GENOMIC DNA]</scope>
    <source>
        <strain evidence="18">SpSt-16</strain>
    </source>
</reference>
<evidence type="ECO:0000256" key="3">
    <source>
        <dbReference type="ARBA" id="ARBA00006428"/>
    </source>
</evidence>
<keyword evidence="8" id="KW-0808">Transferase</keyword>
<dbReference type="Gene3D" id="2.40.30.30">
    <property type="entry name" value="Riboflavin kinase-like"/>
    <property type="match status" value="1"/>
</dbReference>
<name>A0A7C2VLD4_9CREN</name>
<dbReference type="EC" id="2.7.1.161" evidence="4"/>
<comment type="similarity">
    <text evidence="3">Belongs to the archaeal riboflavin kinase family.</text>
</comment>
<dbReference type="GO" id="GO:0009398">
    <property type="term" value="P:FMN biosynthetic process"/>
    <property type="evidence" value="ECO:0007669"/>
    <property type="project" value="UniProtKB-UniPathway"/>
</dbReference>
<evidence type="ECO:0000256" key="12">
    <source>
        <dbReference type="ARBA" id="ARBA00022842"/>
    </source>
</evidence>
<evidence type="ECO:0000256" key="11">
    <source>
        <dbReference type="ARBA" id="ARBA00022777"/>
    </source>
</evidence>
<evidence type="ECO:0000256" key="15">
    <source>
        <dbReference type="ARBA" id="ARBA00033116"/>
    </source>
</evidence>
<evidence type="ECO:0000256" key="6">
    <source>
        <dbReference type="ARBA" id="ARBA00022630"/>
    </source>
</evidence>
<evidence type="ECO:0000256" key="14">
    <source>
        <dbReference type="ARBA" id="ARBA00030544"/>
    </source>
</evidence>
<feature type="domain" description="Riboflavin kinase" evidence="17">
    <location>
        <begin position="19"/>
        <end position="140"/>
    </location>
</feature>
<comment type="caution">
    <text evidence="18">The sequence shown here is derived from an EMBL/GenBank/DDBJ whole genome shotgun (WGS) entry which is preliminary data.</text>
</comment>
<keyword evidence="7" id="KW-0288">FMN</keyword>
<evidence type="ECO:0000256" key="9">
    <source>
        <dbReference type="ARBA" id="ARBA00022723"/>
    </source>
</evidence>
<comment type="pathway">
    <text evidence="2">Cofactor biosynthesis; FMN biosynthesis; FMN from riboflavin (CTP route): step 1/1.</text>
</comment>
<evidence type="ECO:0000256" key="5">
    <source>
        <dbReference type="ARBA" id="ARBA00017394"/>
    </source>
</evidence>
<keyword evidence="12" id="KW-0460">Magnesium</keyword>
<evidence type="ECO:0000256" key="13">
    <source>
        <dbReference type="ARBA" id="ARBA00029789"/>
    </source>
</evidence>
<sequence length="153" mass="17001">MYGGKTMDEKSCYIIRGIVVDGLGEGAKYVRMYSHVIREVLGIVPYPGTLNIKLWEGEKEKMETFIRSAKQVFIIPPAGEGLCRGYAWKAYLRIGESTCIPVYIVRPEKTAHGGDIVEILSEVYIRGSFAVRSGDVVEILVGRGCFSACLEMQ</sequence>
<dbReference type="GO" id="GO:0008531">
    <property type="term" value="F:riboflavin kinase activity"/>
    <property type="evidence" value="ECO:0007669"/>
    <property type="project" value="InterPro"/>
</dbReference>
<gene>
    <name evidence="18" type="ORF">ENO77_01935</name>
</gene>
<keyword evidence="6" id="KW-0285">Flavoprotein</keyword>
<comment type="cofactor">
    <cofactor evidence="1">
        <name>Mg(2+)</name>
        <dbReference type="ChEBI" id="CHEBI:18420"/>
    </cofactor>
</comment>
<accession>A0A7C2VLD4</accession>
<proteinExistence type="inferred from homology"/>
<evidence type="ECO:0000259" key="17">
    <source>
        <dbReference type="Pfam" id="PF01982"/>
    </source>
</evidence>
<evidence type="ECO:0000256" key="1">
    <source>
        <dbReference type="ARBA" id="ARBA00001946"/>
    </source>
</evidence>